<reference evidence="4" key="1">
    <citation type="submission" date="2015-09" db="EMBL/GenBank/DDBJ databases">
        <authorList>
            <consortium name="Pathogen Informatics"/>
        </authorList>
    </citation>
    <scope>NUCLEOTIDE SEQUENCE [LARGE SCALE GENOMIC DNA]</scope>
    <source>
        <strain evidence="4">Lake Konstanz</strain>
    </source>
</reference>
<dbReference type="EMBL" id="CYKH01001302">
    <property type="protein sequence ID" value="CUG86446.1"/>
    <property type="molecule type" value="Genomic_DNA"/>
</dbReference>
<name>A0A0S4J917_BODSA</name>
<evidence type="ECO:0000256" key="2">
    <source>
        <dbReference type="SAM" id="MobiDB-lite"/>
    </source>
</evidence>
<accession>A0A0S4J917</accession>
<evidence type="ECO:0000313" key="3">
    <source>
        <dbReference type="EMBL" id="CUG86446.1"/>
    </source>
</evidence>
<sequence>MSSNSGSVTPLPSQGHQAQQPRKGPHAPSCDHNKYPIHEVLKTLLHAPGPAEANDTTNQVKPLLRRSRVLELGAGTAEHAIYFTEQFHAEEIALWQTTDLASELPGMTLNLSEGNVEPSRCPLPKVLSFTDSEETWLSLNSEVADHHKQLRPPSWDIVFTANTFHIAPWEACLMCCAKLQHVVVPGGFFVIYGPFNYNGTYTSESNARFDLWLKANKSAQSAIRHFEQVDKAMTDGGFSLFADHPMPENNHCLVFRKK</sequence>
<proteinExistence type="inferred from homology"/>
<dbReference type="AlphaFoldDB" id="A0A0S4J917"/>
<protein>
    <recommendedName>
        <fullName evidence="5">Methyltransferase</fullName>
    </recommendedName>
</protein>
<dbReference type="Proteomes" id="UP000051952">
    <property type="component" value="Unassembled WGS sequence"/>
</dbReference>
<evidence type="ECO:0008006" key="5">
    <source>
        <dbReference type="Google" id="ProtNLM"/>
    </source>
</evidence>
<comment type="similarity">
    <text evidence="1">Belongs to the UPF0585 family.</text>
</comment>
<dbReference type="PANTHER" id="PTHR20974">
    <property type="entry name" value="UPF0585 PROTEIN CG18661"/>
    <property type="match status" value="1"/>
</dbReference>
<keyword evidence="4" id="KW-1185">Reference proteome</keyword>
<dbReference type="SUPFAM" id="SSF53335">
    <property type="entry name" value="S-adenosyl-L-methionine-dependent methyltransferases"/>
    <property type="match status" value="1"/>
</dbReference>
<gene>
    <name evidence="3" type="ORF">BSAL_93170</name>
</gene>
<evidence type="ECO:0000256" key="1">
    <source>
        <dbReference type="ARBA" id="ARBA00008308"/>
    </source>
</evidence>
<feature type="compositionally biased region" description="Polar residues" evidence="2">
    <location>
        <begin position="1"/>
        <end position="20"/>
    </location>
</feature>
<dbReference type="VEuPathDB" id="TriTrypDB:BSAL_93170"/>
<evidence type="ECO:0000313" key="4">
    <source>
        <dbReference type="Proteomes" id="UP000051952"/>
    </source>
</evidence>
<dbReference type="PANTHER" id="PTHR20974:SF0">
    <property type="entry name" value="UPF0585 PROTEIN CG18661"/>
    <property type="match status" value="1"/>
</dbReference>
<dbReference type="InterPro" id="IPR010342">
    <property type="entry name" value="DUF938"/>
</dbReference>
<feature type="region of interest" description="Disordered" evidence="2">
    <location>
        <begin position="1"/>
        <end position="33"/>
    </location>
</feature>
<dbReference type="InterPro" id="IPR029063">
    <property type="entry name" value="SAM-dependent_MTases_sf"/>
</dbReference>
<organism evidence="3 4">
    <name type="scientific">Bodo saltans</name>
    <name type="common">Flagellated protozoan</name>
    <dbReference type="NCBI Taxonomy" id="75058"/>
    <lineage>
        <taxon>Eukaryota</taxon>
        <taxon>Discoba</taxon>
        <taxon>Euglenozoa</taxon>
        <taxon>Kinetoplastea</taxon>
        <taxon>Metakinetoplastina</taxon>
        <taxon>Eubodonida</taxon>
        <taxon>Bodonidae</taxon>
        <taxon>Bodo</taxon>
    </lineage>
</organism>
<dbReference type="OrthoDB" id="10258744at2759"/>
<dbReference type="Gene3D" id="3.40.50.150">
    <property type="entry name" value="Vaccinia Virus protein VP39"/>
    <property type="match status" value="1"/>
</dbReference>
<dbReference type="Pfam" id="PF06080">
    <property type="entry name" value="DUF938"/>
    <property type="match status" value="1"/>
</dbReference>